<dbReference type="RefSeq" id="WP_150069795.1">
    <property type="nucleotide sequence ID" value="NZ_JBEPDJ010000001.1"/>
</dbReference>
<dbReference type="Proteomes" id="UP000323946">
    <property type="component" value="Unassembled WGS sequence"/>
</dbReference>
<organism evidence="1 2">
    <name type="scientific">Saccharopolyspora hirsuta</name>
    <dbReference type="NCBI Taxonomy" id="1837"/>
    <lineage>
        <taxon>Bacteria</taxon>
        <taxon>Bacillati</taxon>
        <taxon>Actinomycetota</taxon>
        <taxon>Actinomycetes</taxon>
        <taxon>Pseudonocardiales</taxon>
        <taxon>Pseudonocardiaceae</taxon>
        <taxon>Saccharopolyspora</taxon>
    </lineage>
</organism>
<accession>A0A5M7BPJ1</accession>
<protein>
    <submittedName>
        <fullName evidence="1">Uncharacterized protein</fullName>
    </submittedName>
</protein>
<gene>
    <name evidence="1" type="ORF">F1721_28000</name>
</gene>
<comment type="caution">
    <text evidence="1">The sequence shown here is derived from an EMBL/GenBank/DDBJ whole genome shotgun (WGS) entry which is preliminary data.</text>
</comment>
<sequence length="91" mass="9706">MTSHPDADHVLRALRAQLRSTIPALIVRPDSIEVQALLVDLAKATDHAADLLAEAAPEALSALRRALDHAAAEQPEECAAELVAAHYHLST</sequence>
<proteinExistence type="predicted"/>
<evidence type="ECO:0000313" key="1">
    <source>
        <dbReference type="EMBL" id="KAA5828295.1"/>
    </source>
</evidence>
<reference evidence="1 2" key="1">
    <citation type="submission" date="2019-09" db="EMBL/GenBank/DDBJ databases">
        <title>Draft genome sequence of the thermophilic Saccharopolyspora hirsuta VKM Ac-666T.</title>
        <authorList>
            <person name="Lobastova T.G."/>
            <person name="Fokina V."/>
            <person name="Bragin E.Y."/>
            <person name="Shtratnikova V.Y."/>
            <person name="Starodumova I.P."/>
            <person name="Tarlachkov S.V."/>
            <person name="Donova M.V."/>
        </authorList>
    </citation>
    <scope>NUCLEOTIDE SEQUENCE [LARGE SCALE GENOMIC DNA]</scope>
    <source>
        <strain evidence="1 2">VKM Ac-666</strain>
    </source>
</reference>
<keyword evidence="2" id="KW-1185">Reference proteome</keyword>
<name>A0A5M7BPJ1_SACHI</name>
<evidence type="ECO:0000313" key="2">
    <source>
        <dbReference type="Proteomes" id="UP000323946"/>
    </source>
</evidence>
<dbReference type="EMBL" id="VWPH01000015">
    <property type="protein sequence ID" value="KAA5828295.1"/>
    <property type="molecule type" value="Genomic_DNA"/>
</dbReference>
<dbReference type="OrthoDB" id="9973969at2"/>
<dbReference type="AlphaFoldDB" id="A0A5M7BPJ1"/>